<feature type="compositionally biased region" description="Low complexity" evidence="1">
    <location>
        <begin position="1"/>
        <end position="16"/>
    </location>
</feature>
<name>A0ABN2XJ30_9ACTN</name>
<feature type="compositionally biased region" description="Polar residues" evidence="1">
    <location>
        <begin position="25"/>
        <end position="36"/>
    </location>
</feature>
<dbReference type="RefSeq" id="WP_344555780.1">
    <property type="nucleotide sequence ID" value="NZ_BAAANS010000043.1"/>
</dbReference>
<feature type="region of interest" description="Disordered" evidence="1">
    <location>
        <begin position="1"/>
        <end position="41"/>
    </location>
</feature>
<dbReference type="InterPro" id="IPR007499">
    <property type="entry name" value="ERF_bacteria_virus"/>
</dbReference>
<feature type="compositionally biased region" description="Basic and acidic residues" evidence="1">
    <location>
        <begin position="184"/>
        <end position="209"/>
    </location>
</feature>
<dbReference type="Pfam" id="PF04404">
    <property type="entry name" value="ERF"/>
    <property type="match status" value="1"/>
</dbReference>
<keyword evidence="3" id="KW-1185">Reference proteome</keyword>
<organism evidence="2 3">
    <name type="scientific">Kitasatospora saccharophila</name>
    <dbReference type="NCBI Taxonomy" id="407973"/>
    <lineage>
        <taxon>Bacteria</taxon>
        <taxon>Bacillati</taxon>
        <taxon>Actinomycetota</taxon>
        <taxon>Actinomycetes</taxon>
        <taxon>Kitasatosporales</taxon>
        <taxon>Streptomycetaceae</taxon>
        <taxon>Kitasatospora</taxon>
    </lineage>
</organism>
<sequence>MTQPTTLAERAAAAAGRTERESSSPVEFTTPNTPVDTTMPDLGDYEPGDDDPEMIPVHLAWLRVRRDVRGIAKREQYNAAGTRYNFRGVDTVVNTFGPITLKHGVNILPVRVDAEYRDTTTSKGNKMRECTVTVSWQVIGPMGDTLPSLLQSQGEALDSADKGSAKAQSVALRVLLLNAGLTPTHDKDPDASHVDRGEAPRRSARDYLDEIMRPDTARARLAQINYEIKQAGLYSAIVTNEDGAEEQLGALLFRVGNERIAGGAQ</sequence>
<accession>A0ABN2XJ30</accession>
<evidence type="ECO:0000313" key="2">
    <source>
        <dbReference type="EMBL" id="GAA2112598.1"/>
    </source>
</evidence>
<gene>
    <name evidence="2" type="ORF">GCM10009759_55500</name>
</gene>
<feature type="region of interest" description="Disordered" evidence="1">
    <location>
        <begin position="183"/>
        <end position="209"/>
    </location>
</feature>
<proteinExistence type="predicted"/>
<reference evidence="2 3" key="1">
    <citation type="journal article" date="2019" name="Int. J. Syst. Evol. Microbiol.">
        <title>The Global Catalogue of Microorganisms (GCM) 10K type strain sequencing project: providing services to taxonomists for standard genome sequencing and annotation.</title>
        <authorList>
            <consortium name="The Broad Institute Genomics Platform"/>
            <consortium name="The Broad Institute Genome Sequencing Center for Infectious Disease"/>
            <person name="Wu L."/>
            <person name="Ma J."/>
        </authorList>
    </citation>
    <scope>NUCLEOTIDE SEQUENCE [LARGE SCALE GENOMIC DNA]</scope>
    <source>
        <strain evidence="2 3">JCM 14559</strain>
    </source>
</reference>
<evidence type="ECO:0000313" key="3">
    <source>
        <dbReference type="Proteomes" id="UP001500897"/>
    </source>
</evidence>
<dbReference type="EMBL" id="BAAANS010000043">
    <property type="protein sequence ID" value="GAA2112598.1"/>
    <property type="molecule type" value="Genomic_DNA"/>
</dbReference>
<comment type="caution">
    <text evidence="2">The sequence shown here is derived from an EMBL/GenBank/DDBJ whole genome shotgun (WGS) entry which is preliminary data.</text>
</comment>
<evidence type="ECO:0008006" key="4">
    <source>
        <dbReference type="Google" id="ProtNLM"/>
    </source>
</evidence>
<protein>
    <recommendedName>
        <fullName evidence="4">ERF superfamily protein</fullName>
    </recommendedName>
</protein>
<dbReference type="Proteomes" id="UP001500897">
    <property type="component" value="Unassembled WGS sequence"/>
</dbReference>
<evidence type="ECO:0000256" key="1">
    <source>
        <dbReference type="SAM" id="MobiDB-lite"/>
    </source>
</evidence>